<organism evidence="2 3">
    <name type="scientific">Geoglobus acetivorans</name>
    <dbReference type="NCBI Taxonomy" id="565033"/>
    <lineage>
        <taxon>Archaea</taxon>
        <taxon>Methanobacteriati</taxon>
        <taxon>Methanobacteriota</taxon>
        <taxon>Archaeoglobi</taxon>
        <taxon>Archaeoglobales</taxon>
        <taxon>Archaeoglobaceae</taxon>
        <taxon>Geoglobus</taxon>
    </lineage>
</organism>
<accession>A0A0A7GEA5</accession>
<evidence type="ECO:0000259" key="1">
    <source>
        <dbReference type="Pfam" id="PF01909"/>
    </source>
</evidence>
<dbReference type="EMBL" id="CP009552">
    <property type="protein sequence ID" value="AIY89262.1"/>
    <property type="molecule type" value="Genomic_DNA"/>
</dbReference>
<dbReference type="GO" id="GO:0016779">
    <property type="term" value="F:nucleotidyltransferase activity"/>
    <property type="evidence" value="ECO:0007669"/>
    <property type="project" value="InterPro"/>
</dbReference>
<dbReference type="InterPro" id="IPR002934">
    <property type="entry name" value="Polymerase_NTP_transf_dom"/>
</dbReference>
<gene>
    <name evidence="2" type="ORF">GACE_0205</name>
</gene>
<reference evidence="2 3" key="1">
    <citation type="journal article" date="2015" name="Appl. Environ. Microbiol.">
        <title>The Geoglobus acetivorans genome: Fe(III) reduction, acetate utilization, autotrophic growth, and degradation of aromatic compounds in a hyperthermophilic archaeon.</title>
        <authorList>
            <person name="Mardanov A.V."/>
            <person name="Slododkina G.B."/>
            <person name="Slobodkin A.I."/>
            <person name="Beletsky A.V."/>
            <person name="Gavrilov S.N."/>
            <person name="Kublanov I.V."/>
            <person name="Bonch-Osmolovskaya E.A."/>
            <person name="Skryabin K.G."/>
            <person name="Ravin N.V."/>
        </authorList>
    </citation>
    <scope>NUCLEOTIDE SEQUENCE [LARGE SCALE GENOMIC DNA]</scope>
    <source>
        <strain evidence="2 3">SBH6</strain>
    </source>
</reference>
<dbReference type="KEGG" id="gac:GACE_0205"/>
<dbReference type="HOGENOM" id="CLU_072733_0_0_2"/>
<sequence length="304" mass="35325">MENLYFSVVGYRNEQSVKCFLRYAPGKGGRFKGGREYRKLSHAEAIEAGREFFYPSEGIFRVDYSMIDEVFKPEERLMDVMDAEVEKVVSFFSGIPENQMGVTGSRLIGLKTGESDVDFIIYGKYWFEGREKIKKGIERKKLLEPDSDTWEFIYRKRKPPLSYDAFIAHEKRKYHRAFIGNTYFDLLYVRGYDELDKPIPEETGEKLGKAKVIARVVDESSIFDYPAYYPIDHEKVKAVLSYTHTYAGQVFKGEVAEAYGVLEKISGEYYLIVGTTRETEDEYLVSKTLLEKAEVDVYLNQNFY</sequence>
<dbReference type="AlphaFoldDB" id="A0A0A7GEA5"/>
<evidence type="ECO:0000313" key="3">
    <source>
        <dbReference type="Proteomes" id="UP000030624"/>
    </source>
</evidence>
<dbReference type="Pfam" id="PF01909">
    <property type="entry name" value="NTP_transf_2"/>
    <property type="match status" value="1"/>
</dbReference>
<name>A0A0A7GEA5_GEOAI</name>
<dbReference type="Proteomes" id="UP000030624">
    <property type="component" value="Chromosome"/>
</dbReference>
<proteinExistence type="predicted"/>
<feature type="domain" description="Polymerase nucleotidyl transferase" evidence="1">
    <location>
        <begin position="87"/>
        <end position="174"/>
    </location>
</feature>
<protein>
    <recommendedName>
        <fullName evidence="1">Polymerase nucleotidyl transferase domain-containing protein</fullName>
    </recommendedName>
</protein>
<dbReference type="eggNOG" id="arCOG01831">
    <property type="taxonomic scope" value="Archaea"/>
</dbReference>
<evidence type="ECO:0000313" key="2">
    <source>
        <dbReference type="EMBL" id="AIY89262.1"/>
    </source>
</evidence>
<dbReference type="STRING" id="565033.GACE_0205"/>